<gene>
    <name evidence="2" type="ORF">C7435_3198</name>
</gene>
<dbReference type="GO" id="GO:0043164">
    <property type="term" value="P:Gram-negative-bacterium-type cell wall biogenesis"/>
    <property type="evidence" value="ECO:0007669"/>
    <property type="project" value="TreeGrafter"/>
</dbReference>
<feature type="domain" description="DUF218" evidence="1">
    <location>
        <begin position="43"/>
        <end position="176"/>
    </location>
</feature>
<dbReference type="EMBL" id="RBIM01000008">
    <property type="protein sequence ID" value="RKQ94224.1"/>
    <property type="molecule type" value="Genomic_DNA"/>
</dbReference>
<dbReference type="Proteomes" id="UP000273675">
    <property type="component" value="Unassembled WGS sequence"/>
</dbReference>
<dbReference type="PANTHER" id="PTHR30336">
    <property type="entry name" value="INNER MEMBRANE PROTEIN, PROBABLE PERMEASE"/>
    <property type="match status" value="1"/>
</dbReference>
<dbReference type="AlphaFoldDB" id="A0A495CY90"/>
<dbReference type="RefSeq" id="WP_075191257.1">
    <property type="nucleotide sequence ID" value="NZ_RBIM01000008.1"/>
</dbReference>
<dbReference type="InterPro" id="IPR014729">
    <property type="entry name" value="Rossmann-like_a/b/a_fold"/>
</dbReference>
<dbReference type="GO" id="GO:0000270">
    <property type="term" value="P:peptidoglycan metabolic process"/>
    <property type="evidence" value="ECO:0007669"/>
    <property type="project" value="TreeGrafter"/>
</dbReference>
<dbReference type="Pfam" id="PF02698">
    <property type="entry name" value="DUF218"/>
    <property type="match status" value="1"/>
</dbReference>
<sequence>MKRSWFWLRGLCFVIVLVSAIGFADYAGKVAGYEAPDDNVSVDAIIVLTGDAGRLAAGGQLLQDGRAGQLMISGVNPSATTADIRRHTGLDDTAFACCVTLGREATDTVGNAREAAAYVRANGYDRLIIVTSDYHLPRSLLEFRSNMPGVDLIPYPVRTPAPWQDVRGLRLWLQEYAKYTTVQLRHSLTPTVEDA</sequence>
<evidence type="ECO:0000313" key="3">
    <source>
        <dbReference type="Proteomes" id="UP000273675"/>
    </source>
</evidence>
<name>A0A495CY90_9PROT</name>
<evidence type="ECO:0000313" key="2">
    <source>
        <dbReference type="EMBL" id="RKQ94224.1"/>
    </source>
</evidence>
<dbReference type="InterPro" id="IPR051599">
    <property type="entry name" value="Cell_Envelope_Assoc"/>
</dbReference>
<accession>A0A495CY90</accession>
<reference evidence="2 3" key="1">
    <citation type="submission" date="2018-10" db="EMBL/GenBank/DDBJ databases">
        <title>Genomic Encyclopedia of Type Strains, Phase IV (KMG-IV): sequencing the most valuable type-strain genomes for metagenomic binning, comparative biology and taxonomic classification.</title>
        <authorList>
            <person name="Goeker M."/>
        </authorList>
    </citation>
    <scope>NUCLEOTIDE SEQUENCE [LARGE SCALE GENOMIC DNA]</scope>
    <source>
        <strain evidence="2 3">DSM 4734</strain>
    </source>
</reference>
<dbReference type="PANTHER" id="PTHR30336:SF4">
    <property type="entry name" value="ENVELOPE BIOGENESIS FACTOR ELYC"/>
    <property type="match status" value="1"/>
</dbReference>
<dbReference type="Gene3D" id="3.40.50.620">
    <property type="entry name" value="HUPs"/>
    <property type="match status" value="1"/>
</dbReference>
<protein>
    <submittedName>
        <fullName evidence="2">Uncharacterized SAM-binding protein YcdF (DUF218 family)</fullName>
    </submittedName>
</protein>
<organism evidence="2 3">
    <name type="scientific">Maricaulis maris</name>
    <dbReference type="NCBI Taxonomy" id="74318"/>
    <lineage>
        <taxon>Bacteria</taxon>
        <taxon>Pseudomonadati</taxon>
        <taxon>Pseudomonadota</taxon>
        <taxon>Alphaproteobacteria</taxon>
        <taxon>Maricaulales</taxon>
        <taxon>Maricaulaceae</taxon>
        <taxon>Maricaulis</taxon>
    </lineage>
</organism>
<proteinExistence type="predicted"/>
<dbReference type="CDD" id="cd06259">
    <property type="entry name" value="YdcF-like"/>
    <property type="match status" value="1"/>
</dbReference>
<dbReference type="GO" id="GO:0005886">
    <property type="term" value="C:plasma membrane"/>
    <property type="evidence" value="ECO:0007669"/>
    <property type="project" value="TreeGrafter"/>
</dbReference>
<dbReference type="InterPro" id="IPR003848">
    <property type="entry name" value="DUF218"/>
</dbReference>
<evidence type="ECO:0000259" key="1">
    <source>
        <dbReference type="Pfam" id="PF02698"/>
    </source>
</evidence>
<comment type="caution">
    <text evidence="2">The sequence shown here is derived from an EMBL/GenBank/DDBJ whole genome shotgun (WGS) entry which is preliminary data.</text>
</comment>